<keyword evidence="2" id="KW-1185">Reference proteome</keyword>
<accession>A0ACB6F726</accession>
<dbReference type="EMBL" id="PDWZ02000013">
    <property type="protein sequence ID" value="KAB2100177.1"/>
    <property type="molecule type" value="Genomic_DNA"/>
</dbReference>
<dbReference type="Proteomes" id="UP000293547">
    <property type="component" value="Unassembled WGS sequence"/>
</dbReference>
<evidence type="ECO:0000313" key="1">
    <source>
        <dbReference type="EMBL" id="KAB2100177.1"/>
    </source>
</evidence>
<comment type="caution">
    <text evidence="1">The sequence shown here is derived from an EMBL/GenBank/DDBJ whole genome shotgun (WGS) entry which is preliminary data.</text>
</comment>
<protein>
    <submittedName>
        <fullName evidence="1">Uncharacterized protein</fullName>
    </submittedName>
</protein>
<evidence type="ECO:0000313" key="2">
    <source>
        <dbReference type="Proteomes" id="UP000293547"/>
    </source>
</evidence>
<proteinExistence type="predicted"/>
<sequence length="164" mass="19471">MTVWTDRAANTLQLRRLIQGYMRLFVFSYLELRHTCCDIGRIKHFDNPDYKKQPYPRYSPKEKRRIRDEDARLLKILEELVSMFNSQFDAVGGRLVDFVVDVMIPKMRKGAKELKEEDKALYAEGRRELGVVMHEDEDEAGQIESDEEEEEQDEDIEEKSDDEY</sequence>
<organism evidence="1 2">
    <name type="scientific">Alternaria gaisen</name>
    <dbReference type="NCBI Taxonomy" id="167740"/>
    <lineage>
        <taxon>Eukaryota</taxon>
        <taxon>Fungi</taxon>
        <taxon>Dikarya</taxon>
        <taxon>Ascomycota</taxon>
        <taxon>Pezizomycotina</taxon>
        <taxon>Dothideomycetes</taxon>
        <taxon>Pleosporomycetidae</taxon>
        <taxon>Pleosporales</taxon>
        <taxon>Pleosporineae</taxon>
        <taxon>Pleosporaceae</taxon>
        <taxon>Alternaria</taxon>
        <taxon>Alternaria sect. Alternaria</taxon>
    </lineage>
</organism>
<name>A0ACB6F726_9PLEO</name>
<reference evidence="1 2" key="1">
    <citation type="journal article" date="2019" name="bioRxiv">
        <title>Genomics, evolutionary history and diagnostics of the Alternaria alternata species group including apple and Asian pear pathotypes.</title>
        <authorList>
            <person name="Armitage A.D."/>
            <person name="Cockerton H.M."/>
            <person name="Sreenivasaprasad S."/>
            <person name="Woodhall J.W."/>
            <person name="Lane C.R."/>
            <person name="Harrison R.J."/>
            <person name="Clarkson J.P."/>
        </authorList>
    </citation>
    <scope>NUCLEOTIDE SEQUENCE [LARGE SCALE GENOMIC DNA]</scope>
    <source>
        <strain evidence="1 2">FERA 650</strain>
    </source>
</reference>
<gene>
    <name evidence="1" type="ORF">AG0111_0g11230</name>
</gene>